<keyword evidence="1" id="KW-0812">Transmembrane</keyword>
<sequence>MTVWSMASAVSTPPHILMVVLIVRLRMVVVRSVVEAISIVSMIIFVAVHRKVRLWWPGRSEGSSCVMPLSLLVVQEV</sequence>
<protein>
    <submittedName>
        <fullName evidence="2">Uncharacterized protein</fullName>
    </submittedName>
</protein>
<proteinExistence type="predicted"/>
<dbReference type="EMBL" id="GBXM01073106">
    <property type="protein sequence ID" value="JAH35471.1"/>
    <property type="molecule type" value="Transcribed_RNA"/>
</dbReference>
<dbReference type="AlphaFoldDB" id="A0A0E9S2G0"/>
<evidence type="ECO:0000313" key="2">
    <source>
        <dbReference type="EMBL" id="JAH35471.1"/>
    </source>
</evidence>
<feature type="transmembrane region" description="Helical" evidence="1">
    <location>
        <begin position="28"/>
        <end position="48"/>
    </location>
</feature>
<evidence type="ECO:0000256" key="1">
    <source>
        <dbReference type="SAM" id="Phobius"/>
    </source>
</evidence>
<reference evidence="2" key="1">
    <citation type="submission" date="2014-11" db="EMBL/GenBank/DDBJ databases">
        <authorList>
            <person name="Amaro Gonzalez C."/>
        </authorList>
    </citation>
    <scope>NUCLEOTIDE SEQUENCE</scope>
</reference>
<keyword evidence="1" id="KW-1133">Transmembrane helix</keyword>
<reference evidence="2" key="2">
    <citation type="journal article" date="2015" name="Fish Shellfish Immunol.">
        <title>Early steps in the European eel (Anguilla anguilla)-Vibrio vulnificus interaction in the gills: Role of the RtxA13 toxin.</title>
        <authorList>
            <person name="Callol A."/>
            <person name="Pajuelo D."/>
            <person name="Ebbesson L."/>
            <person name="Teles M."/>
            <person name="MacKenzie S."/>
            <person name="Amaro C."/>
        </authorList>
    </citation>
    <scope>NUCLEOTIDE SEQUENCE</scope>
</reference>
<accession>A0A0E9S2G0</accession>
<name>A0A0E9S2G0_ANGAN</name>
<keyword evidence="1" id="KW-0472">Membrane</keyword>
<organism evidence="2">
    <name type="scientific">Anguilla anguilla</name>
    <name type="common">European freshwater eel</name>
    <name type="synonym">Muraena anguilla</name>
    <dbReference type="NCBI Taxonomy" id="7936"/>
    <lineage>
        <taxon>Eukaryota</taxon>
        <taxon>Metazoa</taxon>
        <taxon>Chordata</taxon>
        <taxon>Craniata</taxon>
        <taxon>Vertebrata</taxon>
        <taxon>Euteleostomi</taxon>
        <taxon>Actinopterygii</taxon>
        <taxon>Neopterygii</taxon>
        <taxon>Teleostei</taxon>
        <taxon>Anguilliformes</taxon>
        <taxon>Anguillidae</taxon>
        <taxon>Anguilla</taxon>
    </lineage>
</organism>